<evidence type="ECO:0000313" key="1">
    <source>
        <dbReference type="EMBL" id="KKN25360.1"/>
    </source>
</evidence>
<gene>
    <name evidence="1" type="ORF">LCGC14_0885670</name>
</gene>
<dbReference type="InterPro" id="IPR036671">
    <property type="entry name" value="DPH_MB_sf"/>
</dbReference>
<proteinExistence type="predicted"/>
<comment type="caution">
    <text evidence="1">The sequence shown here is derived from an EMBL/GenBank/DDBJ whole genome shotgun (WGS) entry which is preliminary data.</text>
</comment>
<organism evidence="1">
    <name type="scientific">marine sediment metagenome</name>
    <dbReference type="NCBI Taxonomy" id="412755"/>
    <lineage>
        <taxon>unclassified sequences</taxon>
        <taxon>metagenomes</taxon>
        <taxon>ecological metagenomes</taxon>
    </lineage>
</organism>
<dbReference type="SUPFAM" id="SSF144217">
    <property type="entry name" value="CSL zinc finger"/>
    <property type="match status" value="1"/>
</dbReference>
<name>A0A0F9P0R4_9ZZZZ</name>
<dbReference type="EMBL" id="LAZR01002808">
    <property type="protein sequence ID" value="KKN25360.1"/>
    <property type="molecule type" value="Genomic_DNA"/>
</dbReference>
<dbReference type="AlphaFoldDB" id="A0A0F9P0R4"/>
<accession>A0A0F9P0R4</accession>
<sequence>MDIKKKAEITLELEVSCRKCEETMINTASLTENHLYFACSKCNNVIVIDLDIKN</sequence>
<reference evidence="1" key="1">
    <citation type="journal article" date="2015" name="Nature">
        <title>Complex archaea that bridge the gap between prokaryotes and eukaryotes.</title>
        <authorList>
            <person name="Spang A."/>
            <person name="Saw J.H."/>
            <person name="Jorgensen S.L."/>
            <person name="Zaremba-Niedzwiedzka K."/>
            <person name="Martijn J."/>
            <person name="Lind A.E."/>
            <person name="van Eijk R."/>
            <person name="Schleper C."/>
            <person name="Guy L."/>
            <person name="Ettema T.J."/>
        </authorList>
    </citation>
    <scope>NUCLEOTIDE SEQUENCE</scope>
</reference>
<protein>
    <submittedName>
        <fullName evidence="1">Uncharacterized protein</fullName>
    </submittedName>
</protein>